<dbReference type="KEGG" id="atr:18422559"/>
<sequence length="196" mass="21000">MVSLRFLVVFMFIIWCTVICKAEVAGHETDDNMEEMAESWAQWAKDKFSEGFGMKPETKLKAQNIADEAGGGAAEFAKQAKEIMAGAAQMSKDKMSDIASGAGEYASDKAAQATGAAKEKAGDMSDKIKDGKDEAMNSASHRVEEAKHKADEAYGSAKDTMTHQAKVQYEAAKEKVSQATDEVAGKMKQAQGGGEL</sequence>
<dbReference type="PANTHER" id="PTHR47372">
    <property type="entry name" value="DAUER UP-REGULATED-RELATED"/>
    <property type="match status" value="1"/>
</dbReference>
<evidence type="ECO:0000256" key="2">
    <source>
        <dbReference type="SAM" id="SignalP"/>
    </source>
</evidence>
<keyword evidence="2" id="KW-0732">Signal</keyword>
<accession>W1NGZ6</accession>
<evidence type="ECO:0000256" key="1">
    <source>
        <dbReference type="SAM" id="MobiDB-lite"/>
    </source>
</evidence>
<feature type="signal peptide" evidence="2">
    <location>
        <begin position="1"/>
        <end position="22"/>
    </location>
</feature>
<dbReference type="AlphaFoldDB" id="W1NGZ6"/>
<dbReference type="Proteomes" id="UP000017836">
    <property type="component" value="Unassembled WGS sequence"/>
</dbReference>
<feature type="compositionally biased region" description="Basic and acidic residues" evidence="1">
    <location>
        <begin position="117"/>
        <end position="152"/>
    </location>
</feature>
<evidence type="ECO:0000313" key="3">
    <source>
        <dbReference type="EMBL" id="ERM94721.1"/>
    </source>
</evidence>
<dbReference type="Gramene" id="ERM94721">
    <property type="protein sequence ID" value="ERM94721"/>
    <property type="gene ID" value="AMTR_s00011p00245810"/>
</dbReference>
<dbReference type="PANTHER" id="PTHR47372:SF11">
    <property type="entry name" value="RE19971P"/>
    <property type="match status" value="1"/>
</dbReference>
<dbReference type="HOGENOM" id="CLU_1391922_0_0_1"/>
<protein>
    <submittedName>
        <fullName evidence="3">Uncharacterized protein</fullName>
    </submittedName>
</protein>
<name>W1NGZ6_AMBTC</name>
<dbReference type="eggNOG" id="ENOG502SCBU">
    <property type="taxonomic scope" value="Eukaryota"/>
</dbReference>
<feature type="region of interest" description="Disordered" evidence="1">
    <location>
        <begin position="116"/>
        <end position="196"/>
    </location>
</feature>
<reference evidence="4" key="1">
    <citation type="journal article" date="2013" name="Science">
        <title>The Amborella genome and the evolution of flowering plants.</title>
        <authorList>
            <consortium name="Amborella Genome Project"/>
        </authorList>
    </citation>
    <scope>NUCLEOTIDE SEQUENCE [LARGE SCALE GENOMIC DNA]</scope>
</reference>
<dbReference type="OMA" id="QASEMAY"/>
<feature type="chain" id="PRO_5004806569" evidence="2">
    <location>
        <begin position="23"/>
        <end position="196"/>
    </location>
</feature>
<keyword evidence="4" id="KW-1185">Reference proteome</keyword>
<gene>
    <name evidence="3" type="ORF">AMTR_s00011p00245810</name>
</gene>
<dbReference type="EMBL" id="KI397507">
    <property type="protein sequence ID" value="ERM94721.1"/>
    <property type="molecule type" value="Genomic_DNA"/>
</dbReference>
<proteinExistence type="predicted"/>
<dbReference type="GO" id="GO:0005634">
    <property type="term" value="C:nucleus"/>
    <property type="evidence" value="ECO:0000318"/>
    <property type="project" value="GO_Central"/>
</dbReference>
<organism evidence="3 4">
    <name type="scientific">Amborella trichopoda</name>
    <dbReference type="NCBI Taxonomy" id="13333"/>
    <lineage>
        <taxon>Eukaryota</taxon>
        <taxon>Viridiplantae</taxon>
        <taxon>Streptophyta</taxon>
        <taxon>Embryophyta</taxon>
        <taxon>Tracheophyta</taxon>
        <taxon>Spermatophyta</taxon>
        <taxon>Magnoliopsida</taxon>
        <taxon>Amborellales</taxon>
        <taxon>Amborellaceae</taxon>
        <taxon>Amborella</taxon>
    </lineage>
</organism>
<evidence type="ECO:0000313" key="4">
    <source>
        <dbReference type="Proteomes" id="UP000017836"/>
    </source>
</evidence>
<dbReference type="OrthoDB" id="20872at2759"/>
<dbReference type="STRING" id="13333.W1NGZ6"/>